<name>A0ABU7AMY4_9TELE</name>
<feature type="domain" description="C2H2-type" evidence="9">
    <location>
        <begin position="340"/>
        <end position="367"/>
    </location>
</feature>
<gene>
    <name evidence="10" type="ORF">ATANTOWER_008260</name>
</gene>
<evidence type="ECO:0000256" key="7">
    <source>
        <dbReference type="PROSITE-ProRule" id="PRU00042"/>
    </source>
</evidence>
<organism evidence="10 11">
    <name type="scientific">Ataeniobius toweri</name>
    <dbReference type="NCBI Taxonomy" id="208326"/>
    <lineage>
        <taxon>Eukaryota</taxon>
        <taxon>Metazoa</taxon>
        <taxon>Chordata</taxon>
        <taxon>Craniata</taxon>
        <taxon>Vertebrata</taxon>
        <taxon>Euteleostomi</taxon>
        <taxon>Actinopterygii</taxon>
        <taxon>Neopterygii</taxon>
        <taxon>Teleostei</taxon>
        <taxon>Neoteleostei</taxon>
        <taxon>Acanthomorphata</taxon>
        <taxon>Ovalentaria</taxon>
        <taxon>Atherinomorphae</taxon>
        <taxon>Cyprinodontiformes</taxon>
        <taxon>Goodeidae</taxon>
        <taxon>Ataeniobius</taxon>
    </lineage>
</organism>
<dbReference type="PANTHER" id="PTHR16515:SF49">
    <property type="entry name" value="GASTRULA ZINC FINGER PROTEIN XLCGF49.1-LIKE-RELATED"/>
    <property type="match status" value="1"/>
</dbReference>
<evidence type="ECO:0000313" key="10">
    <source>
        <dbReference type="EMBL" id="MED6239586.1"/>
    </source>
</evidence>
<feature type="domain" description="C2H2-type" evidence="9">
    <location>
        <begin position="396"/>
        <end position="424"/>
    </location>
</feature>
<dbReference type="Pfam" id="PF00096">
    <property type="entry name" value="zf-C2H2"/>
    <property type="match status" value="3"/>
</dbReference>
<dbReference type="InterPro" id="IPR036236">
    <property type="entry name" value="Znf_C2H2_sf"/>
</dbReference>
<keyword evidence="2" id="KW-0479">Metal-binding</keyword>
<dbReference type="Gene3D" id="3.30.160.60">
    <property type="entry name" value="Classic Zinc Finger"/>
    <property type="match status" value="4"/>
</dbReference>
<evidence type="ECO:0000256" key="1">
    <source>
        <dbReference type="ARBA" id="ARBA00004123"/>
    </source>
</evidence>
<evidence type="ECO:0000256" key="6">
    <source>
        <dbReference type="ARBA" id="ARBA00023242"/>
    </source>
</evidence>
<comment type="subcellular location">
    <subcellularLocation>
        <location evidence="1">Nucleus</location>
    </subcellularLocation>
</comment>
<keyword evidence="3" id="KW-0677">Repeat</keyword>
<comment type="caution">
    <text evidence="10">The sequence shown here is derived from an EMBL/GenBank/DDBJ whole genome shotgun (WGS) entry which is preliminary data.</text>
</comment>
<keyword evidence="4 7" id="KW-0863">Zinc-finger</keyword>
<dbReference type="Proteomes" id="UP001345963">
    <property type="component" value="Unassembled WGS sequence"/>
</dbReference>
<sequence>MSLDMPAALGCRNMESQLLSIMNVLVKTAVAEIVQLFSESSESLQLHLSQSQRENENLRTRMKVMRSELFSLKLQTRTNRPASRFSTFRGNITKPRPKPQVFTKPAGTEKAVVEAASTSAQSQGKTSSSTIQLLCADVDSPEVILIKDEDDVIGSGSVIGEDNSGDDCMQVAGNRRLDSSGSSCMMDNNKELRIVSVHSGGEAPLQEDSDILFSASELQALSSLSDNSTPSESLLNFTRSSDARASIGVMQENNTEVVRNVQLERDPSTQRALTAGHQAFKSPGAGANGQPNHISQFSQQQNVLPSPINKPLDCGFCGERFHSREDLIVHRAGHTGESPMPCSLCSKTFANKTTLAIHMRIHTGEKPYACSQCGKRFTQNGSLKIHLRTHSGEKPYSCNQCTASFNNPSNLRRHMITHNIHGGL</sequence>
<dbReference type="PROSITE" id="PS00028">
    <property type="entry name" value="ZINC_FINGER_C2H2_1"/>
    <property type="match status" value="4"/>
</dbReference>
<evidence type="ECO:0000256" key="5">
    <source>
        <dbReference type="ARBA" id="ARBA00022833"/>
    </source>
</evidence>
<evidence type="ECO:0000256" key="4">
    <source>
        <dbReference type="ARBA" id="ARBA00022771"/>
    </source>
</evidence>
<evidence type="ECO:0000256" key="8">
    <source>
        <dbReference type="SAM" id="Coils"/>
    </source>
</evidence>
<feature type="domain" description="C2H2-type" evidence="9">
    <location>
        <begin position="312"/>
        <end position="339"/>
    </location>
</feature>
<accession>A0ABU7AMY4</accession>
<dbReference type="PANTHER" id="PTHR16515">
    <property type="entry name" value="PR DOMAIN ZINC FINGER PROTEIN"/>
    <property type="match status" value="1"/>
</dbReference>
<dbReference type="SMART" id="SM00355">
    <property type="entry name" value="ZnF_C2H2"/>
    <property type="match status" value="4"/>
</dbReference>
<evidence type="ECO:0000256" key="3">
    <source>
        <dbReference type="ARBA" id="ARBA00022737"/>
    </source>
</evidence>
<keyword evidence="8" id="KW-0175">Coiled coil</keyword>
<dbReference type="InterPro" id="IPR013087">
    <property type="entry name" value="Znf_C2H2_type"/>
</dbReference>
<evidence type="ECO:0000256" key="2">
    <source>
        <dbReference type="ARBA" id="ARBA00022723"/>
    </source>
</evidence>
<dbReference type="PROSITE" id="PS50157">
    <property type="entry name" value="ZINC_FINGER_C2H2_2"/>
    <property type="match status" value="4"/>
</dbReference>
<protein>
    <recommendedName>
        <fullName evidence="9">C2H2-type domain-containing protein</fullName>
    </recommendedName>
</protein>
<proteinExistence type="predicted"/>
<dbReference type="SUPFAM" id="SSF57667">
    <property type="entry name" value="beta-beta-alpha zinc fingers"/>
    <property type="match status" value="2"/>
</dbReference>
<dbReference type="EMBL" id="JAHUTI010021651">
    <property type="protein sequence ID" value="MED6239586.1"/>
    <property type="molecule type" value="Genomic_DNA"/>
</dbReference>
<evidence type="ECO:0000259" key="9">
    <source>
        <dbReference type="PROSITE" id="PS50157"/>
    </source>
</evidence>
<keyword evidence="11" id="KW-1185">Reference proteome</keyword>
<evidence type="ECO:0000313" key="11">
    <source>
        <dbReference type="Proteomes" id="UP001345963"/>
    </source>
</evidence>
<keyword evidence="5" id="KW-0862">Zinc</keyword>
<reference evidence="10 11" key="1">
    <citation type="submission" date="2021-07" db="EMBL/GenBank/DDBJ databases">
        <authorList>
            <person name="Palmer J.M."/>
        </authorList>
    </citation>
    <scope>NUCLEOTIDE SEQUENCE [LARGE SCALE GENOMIC DNA]</scope>
    <source>
        <strain evidence="10 11">AT_MEX2019</strain>
        <tissue evidence="10">Muscle</tissue>
    </source>
</reference>
<feature type="domain" description="C2H2-type" evidence="9">
    <location>
        <begin position="368"/>
        <end position="395"/>
    </location>
</feature>
<keyword evidence="6" id="KW-0539">Nucleus</keyword>
<dbReference type="InterPro" id="IPR050331">
    <property type="entry name" value="Zinc_finger"/>
</dbReference>
<feature type="coiled-coil region" evidence="8">
    <location>
        <begin position="41"/>
        <end position="68"/>
    </location>
</feature>